<gene>
    <name evidence="2" type="ORF">KK060_14275</name>
</gene>
<dbReference type="Gene3D" id="3.40.30.10">
    <property type="entry name" value="Glutaredoxin"/>
    <property type="match status" value="1"/>
</dbReference>
<reference evidence="2 3" key="1">
    <citation type="submission" date="2021-05" db="EMBL/GenBank/DDBJ databases">
        <title>A Polyphasic approach of four new species of the genus Ohtaekwangia: Ohtaekwangia histidinii sp. nov., Ohtaekwangia cretensis sp. nov., Ohtaekwangia indiensis sp. nov., Ohtaekwangia reichenbachii sp. nov. from diverse environment.</title>
        <authorList>
            <person name="Octaviana S."/>
        </authorList>
    </citation>
    <scope>NUCLEOTIDE SEQUENCE [LARGE SCALE GENOMIC DNA]</scope>
    <source>
        <strain evidence="2 3">PWU20</strain>
    </source>
</reference>
<dbReference type="InterPro" id="IPR013766">
    <property type="entry name" value="Thioredoxin_domain"/>
</dbReference>
<keyword evidence="3" id="KW-1185">Reference proteome</keyword>
<dbReference type="SUPFAM" id="SSF52833">
    <property type="entry name" value="Thioredoxin-like"/>
    <property type="match status" value="1"/>
</dbReference>
<dbReference type="PROSITE" id="PS51352">
    <property type="entry name" value="THIOREDOXIN_2"/>
    <property type="match status" value="1"/>
</dbReference>
<evidence type="ECO:0000313" key="2">
    <source>
        <dbReference type="EMBL" id="MBT1704457.1"/>
    </source>
</evidence>
<evidence type="ECO:0000259" key="1">
    <source>
        <dbReference type="PROSITE" id="PS51352"/>
    </source>
</evidence>
<feature type="domain" description="Thioredoxin" evidence="1">
    <location>
        <begin position="25"/>
        <end position="178"/>
    </location>
</feature>
<accession>A0ABS5VSQ1</accession>
<dbReference type="Proteomes" id="UP000772618">
    <property type="component" value="Unassembled WGS sequence"/>
</dbReference>
<protein>
    <submittedName>
        <fullName evidence="2">TlpA family protein disulfide reductase</fullName>
    </submittedName>
</protein>
<dbReference type="InterPro" id="IPR036249">
    <property type="entry name" value="Thioredoxin-like_sf"/>
</dbReference>
<dbReference type="EMBL" id="JAHESD010000031">
    <property type="protein sequence ID" value="MBT1704457.1"/>
    <property type="molecule type" value="Genomic_DNA"/>
</dbReference>
<comment type="caution">
    <text evidence="2">The sequence shown here is derived from an EMBL/GenBank/DDBJ whole genome shotgun (WGS) entry which is preliminary data.</text>
</comment>
<dbReference type="CDD" id="cd02966">
    <property type="entry name" value="TlpA_like_family"/>
    <property type="match status" value="1"/>
</dbReference>
<dbReference type="RefSeq" id="WP_254154419.1">
    <property type="nucleotide sequence ID" value="NZ_JAHESD010000031.1"/>
</dbReference>
<name>A0ABS5VSQ1_9BACT</name>
<dbReference type="Pfam" id="PF00578">
    <property type="entry name" value="AhpC-TSA"/>
    <property type="match status" value="1"/>
</dbReference>
<dbReference type="InterPro" id="IPR000866">
    <property type="entry name" value="AhpC/TSA"/>
</dbReference>
<dbReference type="InterPro" id="IPR050553">
    <property type="entry name" value="Thioredoxin_ResA/DsbE_sf"/>
</dbReference>
<dbReference type="PANTHER" id="PTHR42852">
    <property type="entry name" value="THIOL:DISULFIDE INTERCHANGE PROTEIN DSBE"/>
    <property type="match status" value="1"/>
</dbReference>
<sequence length="496" mass="56511">MKKITTLVFTILMSINVSIGQTPGLNIGDEAPLLSVYKWIRGTPTCEYTEGRIYVIEFGATWCTPCAAAIPVLSDVSNKYRNEVSVISVFVKENFYSSNKNDTSYIDKVKKYVDKKSDQIHYSVAIDDPLGRTGNAWLKGRDGIPHIFIVDKQGKISFIGSNPKDIYKVLEKIRSDSYNIKDYTTSQRNVQANRVKFDPAKLLLIDGNGGREDSFLWRSILTRYDGEIHATNPEFISSYYWAVPGSKYFSYKDRVQLIGVSLSKLYYLAYGDTLSNVVHFRGMNWEFPDTVAMPHLKTSYGKYWHEPVLEVNDQKPFIAEKSNIQNRYNYSLKVPKGKGTSQAMQNALRNDLETYFGYDVSVEVRMMPYWRLTAPDRKFASSKLLSKDQNEKIQVTDSEAPFVFRNAKMRDVITMLASTFGYGLLDFGKLPLTEQAPFIDETGIAEDIDFIFDKRATFDEAKEHLKKLGLDLSKSTKPMKVVVIKNSVEGIKNQNQ</sequence>
<dbReference type="PANTHER" id="PTHR42852:SF18">
    <property type="entry name" value="CHROMOSOME UNDETERMINED SCAFFOLD_47, WHOLE GENOME SHOTGUN SEQUENCE"/>
    <property type="match status" value="1"/>
</dbReference>
<proteinExistence type="predicted"/>
<evidence type="ECO:0000313" key="3">
    <source>
        <dbReference type="Proteomes" id="UP000772618"/>
    </source>
</evidence>
<organism evidence="2 3">
    <name type="scientific">Chryseosolibacter indicus</name>
    <dbReference type="NCBI Taxonomy" id="2782351"/>
    <lineage>
        <taxon>Bacteria</taxon>
        <taxon>Pseudomonadati</taxon>
        <taxon>Bacteroidota</taxon>
        <taxon>Cytophagia</taxon>
        <taxon>Cytophagales</taxon>
        <taxon>Chryseotaleaceae</taxon>
        <taxon>Chryseosolibacter</taxon>
    </lineage>
</organism>